<dbReference type="InterPro" id="IPR045886">
    <property type="entry name" value="ThiF/MoeB/HesA"/>
</dbReference>
<evidence type="ECO:0000259" key="14">
    <source>
        <dbReference type="Pfam" id="PF00899"/>
    </source>
</evidence>
<dbReference type="FunFam" id="3.40.50.720:FF:000033">
    <property type="entry name" value="Adenylyltransferase and sulfurtransferase MOCS3"/>
    <property type="match status" value="1"/>
</dbReference>
<dbReference type="CDD" id="cd00757">
    <property type="entry name" value="ThiF_MoeB_HesA_family"/>
    <property type="match status" value="1"/>
</dbReference>
<dbReference type="PANTHER" id="PTHR10953">
    <property type="entry name" value="UBIQUITIN-ACTIVATING ENZYME E1"/>
    <property type="match status" value="1"/>
</dbReference>
<dbReference type="Proteomes" id="UP000273143">
    <property type="component" value="Chromosome"/>
</dbReference>
<name>A0A3Q9JML7_9GAMM</name>
<evidence type="ECO:0000256" key="2">
    <source>
        <dbReference type="ARBA" id="ARBA00009919"/>
    </source>
</evidence>
<evidence type="ECO:0000256" key="5">
    <source>
        <dbReference type="ARBA" id="ARBA00022840"/>
    </source>
</evidence>
<keyword evidence="4" id="KW-0547">Nucleotide-binding</keyword>
<dbReference type="GO" id="GO:0005524">
    <property type="term" value="F:ATP binding"/>
    <property type="evidence" value="ECO:0007669"/>
    <property type="project" value="UniProtKB-KW"/>
</dbReference>
<dbReference type="KEGG" id="emo:DM558_15250"/>
<comment type="similarity">
    <text evidence="2">Belongs to the HesA/MoeB/ThiF family.</text>
</comment>
<keyword evidence="16" id="KW-1185">Reference proteome</keyword>
<dbReference type="AlphaFoldDB" id="A0A3Q9JML7"/>
<sequence>MLDDQALFRYSRQILLSEVDVEGQDKLKNSRVVIIGMGGLGSPASLYLAAAGIGTLCLADFDTIDLSNLQRQIMYGADQIKQQKAQAAKQRLSNLNPDITIHPFTEVISEENIYSLIDNADVVLDCTDNFLTRDLINQTCFHHKKRLVSGAAIRLQGQITTFDFTKKQSPCYHCLYGDGNEQELTCSEAGVLGPVVGVVGTLQALEAIKLLVGFGEPLVGRLLAFNAINSQFRELKITKDPACTVCGGSYE</sequence>
<accession>A0A3Q9JML7</accession>
<dbReference type="NCBIfam" id="NF004281">
    <property type="entry name" value="PRK05690.1"/>
    <property type="match status" value="1"/>
</dbReference>
<evidence type="ECO:0000256" key="12">
    <source>
        <dbReference type="ARBA" id="ARBA00075328"/>
    </source>
</evidence>
<keyword evidence="15" id="KW-0548">Nucleotidyltransferase</keyword>
<dbReference type="InterPro" id="IPR035985">
    <property type="entry name" value="Ubiquitin-activating_enz"/>
</dbReference>
<dbReference type="GO" id="GO:0008146">
    <property type="term" value="F:sulfotransferase activity"/>
    <property type="evidence" value="ECO:0007669"/>
    <property type="project" value="TreeGrafter"/>
</dbReference>
<dbReference type="GO" id="GO:0061605">
    <property type="term" value="F:molybdopterin-synthase adenylyltransferase activity"/>
    <property type="evidence" value="ECO:0007669"/>
    <property type="project" value="UniProtKB-EC"/>
</dbReference>
<dbReference type="InterPro" id="IPR000594">
    <property type="entry name" value="ThiF_NAD_FAD-bd"/>
</dbReference>
<dbReference type="Gene3D" id="3.40.50.720">
    <property type="entry name" value="NAD(P)-binding Rossmann-like Domain"/>
    <property type="match status" value="1"/>
</dbReference>
<evidence type="ECO:0000313" key="15">
    <source>
        <dbReference type="EMBL" id="AZS52044.1"/>
    </source>
</evidence>
<dbReference type="EMBL" id="CP029822">
    <property type="protein sequence ID" value="AZS52044.1"/>
    <property type="molecule type" value="Genomic_DNA"/>
</dbReference>
<comment type="subunit">
    <text evidence="8">Homodimer. Forms a stable heterotetrameric complex of 2 MoeB and 2 MoaD during adenylation of MoaD.</text>
</comment>
<evidence type="ECO:0000313" key="16">
    <source>
        <dbReference type="Proteomes" id="UP000273143"/>
    </source>
</evidence>
<dbReference type="SUPFAM" id="SSF69572">
    <property type="entry name" value="Activating enzymes of the ubiquitin-like proteins"/>
    <property type="match status" value="1"/>
</dbReference>
<comment type="catalytic activity">
    <reaction evidence="6">
        <text>[molybdopterin-synthase sulfur-carrier protein]-C-terminal Gly-Gly + ATP + H(+) = [molybdopterin-synthase sulfur-carrier protein]-C-terminal Gly-Gly-AMP + diphosphate</text>
        <dbReference type="Rhea" id="RHEA:43616"/>
        <dbReference type="Rhea" id="RHEA-COMP:12159"/>
        <dbReference type="Rhea" id="RHEA-COMP:12202"/>
        <dbReference type="ChEBI" id="CHEBI:15378"/>
        <dbReference type="ChEBI" id="CHEBI:30616"/>
        <dbReference type="ChEBI" id="CHEBI:33019"/>
        <dbReference type="ChEBI" id="CHEBI:90618"/>
        <dbReference type="ChEBI" id="CHEBI:90778"/>
        <dbReference type="EC" id="2.7.7.80"/>
    </reaction>
</comment>
<keyword evidence="3 15" id="KW-0808">Transferase</keyword>
<evidence type="ECO:0000256" key="9">
    <source>
        <dbReference type="ARBA" id="ARBA00066884"/>
    </source>
</evidence>
<evidence type="ECO:0000256" key="1">
    <source>
        <dbReference type="ARBA" id="ARBA00005046"/>
    </source>
</evidence>
<keyword evidence="5" id="KW-0067">ATP-binding</keyword>
<gene>
    <name evidence="15" type="primary">moeB</name>
    <name evidence="15" type="ORF">DM558_15250</name>
</gene>
<dbReference type="GO" id="GO:0004792">
    <property type="term" value="F:thiosulfate-cyanide sulfurtransferase activity"/>
    <property type="evidence" value="ECO:0007669"/>
    <property type="project" value="TreeGrafter"/>
</dbReference>
<dbReference type="RefSeq" id="WP_127164698.1">
    <property type="nucleotide sequence ID" value="NZ_CP029822.1"/>
</dbReference>
<dbReference type="Pfam" id="PF00899">
    <property type="entry name" value="ThiF"/>
    <property type="match status" value="1"/>
</dbReference>
<comment type="pathway">
    <text evidence="1">Cofactor biosynthesis; molybdopterin biosynthesis.</text>
</comment>
<evidence type="ECO:0000256" key="6">
    <source>
        <dbReference type="ARBA" id="ARBA00052218"/>
    </source>
</evidence>
<dbReference type="PANTHER" id="PTHR10953:SF102">
    <property type="entry name" value="ADENYLYLTRANSFERASE AND SULFURTRANSFERASE MOCS3"/>
    <property type="match status" value="1"/>
</dbReference>
<evidence type="ECO:0000256" key="3">
    <source>
        <dbReference type="ARBA" id="ARBA00022679"/>
    </source>
</evidence>
<proteinExistence type="inferred from homology"/>
<evidence type="ECO:0000256" key="11">
    <source>
        <dbReference type="ARBA" id="ARBA00075110"/>
    </source>
</evidence>
<reference evidence="16" key="1">
    <citation type="submission" date="2018-06" db="EMBL/GenBank/DDBJ databases">
        <title>Complete genome of Pseudomonas insecticola strain QZS01.</title>
        <authorList>
            <person name="Wang J."/>
            <person name="Su Q."/>
        </authorList>
    </citation>
    <scope>NUCLEOTIDE SEQUENCE [LARGE SCALE GENOMIC DNA]</scope>
    <source>
        <strain evidence="16">QZS01</strain>
    </source>
</reference>
<organism evidence="15 16">
    <name type="scientific">Entomomonas moraniae</name>
    <dbReference type="NCBI Taxonomy" id="2213226"/>
    <lineage>
        <taxon>Bacteria</taxon>
        <taxon>Pseudomonadati</taxon>
        <taxon>Pseudomonadota</taxon>
        <taxon>Gammaproteobacteria</taxon>
        <taxon>Pseudomonadales</taxon>
        <taxon>Pseudomonadaceae</taxon>
        <taxon>Entomomonas</taxon>
    </lineage>
</organism>
<evidence type="ECO:0000256" key="8">
    <source>
        <dbReference type="ARBA" id="ARBA00063809"/>
    </source>
</evidence>
<feature type="domain" description="THIF-type NAD/FAD binding fold" evidence="14">
    <location>
        <begin position="10"/>
        <end position="245"/>
    </location>
</feature>
<evidence type="ECO:0000256" key="7">
    <source>
        <dbReference type="ARBA" id="ARBA00055169"/>
    </source>
</evidence>
<dbReference type="GO" id="GO:0005829">
    <property type="term" value="C:cytosol"/>
    <property type="evidence" value="ECO:0007669"/>
    <property type="project" value="TreeGrafter"/>
</dbReference>
<dbReference type="EC" id="2.7.7.80" evidence="9"/>
<evidence type="ECO:0000256" key="13">
    <source>
        <dbReference type="ARBA" id="ARBA00078531"/>
    </source>
</evidence>
<evidence type="ECO:0000256" key="4">
    <source>
        <dbReference type="ARBA" id="ARBA00022741"/>
    </source>
</evidence>
<protein>
    <recommendedName>
        <fullName evidence="10">Molybdopterin-synthase adenylyltransferase</fullName>
        <ecNumber evidence="9">2.7.7.80</ecNumber>
    </recommendedName>
    <alternativeName>
        <fullName evidence="13">MoaD protein adenylase</fullName>
    </alternativeName>
    <alternativeName>
        <fullName evidence="11">Molybdopterin-converting factor subunit 1 adenylase</fullName>
    </alternativeName>
    <alternativeName>
        <fullName evidence="12">Sulfur carrier protein MoaD adenylyltransferase</fullName>
    </alternativeName>
</protein>
<comment type="function">
    <text evidence="7">Catalyzes the adenylation by ATP of the carboxyl group of the C-terminal glycine of sulfur carrier protein MoaD.</text>
</comment>
<dbReference type="GO" id="GO:0008641">
    <property type="term" value="F:ubiquitin-like modifier activating enzyme activity"/>
    <property type="evidence" value="ECO:0007669"/>
    <property type="project" value="InterPro"/>
</dbReference>
<evidence type="ECO:0000256" key="10">
    <source>
        <dbReference type="ARBA" id="ARBA00073635"/>
    </source>
</evidence>